<organism evidence="1 2">
    <name type="scientific">Methylacidimicrobium cyclopophantes</name>
    <dbReference type="NCBI Taxonomy" id="1041766"/>
    <lineage>
        <taxon>Bacteria</taxon>
        <taxon>Pseudomonadati</taxon>
        <taxon>Verrucomicrobiota</taxon>
        <taxon>Methylacidimicrobium</taxon>
    </lineage>
</organism>
<evidence type="ECO:0000313" key="2">
    <source>
        <dbReference type="Proteomes" id="UP000381693"/>
    </source>
</evidence>
<dbReference type="AlphaFoldDB" id="A0A5E6MIH0"/>
<name>A0A5E6MIH0_9BACT</name>
<keyword evidence="2" id="KW-1185">Reference proteome</keyword>
<accession>A0A5E6MIH0</accession>
<proteinExistence type="predicted"/>
<comment type="caution">
    <text evidence="1">The sequence shown here is derived from an EMBL/GenBank/DDBJ whole genome shotgun (WGS) entry which is preliminary data.</text>
</comment>
<evidence type="ECO:0000313" key="1">
    <source>
        <dbReference type="EMBL" id="VVM07730.1"/>
    </source>
</evidence>
<dbReference type="Proteomes" id="UP000381693">
    <property type="component" value="Unassembled WGS sequence"/>
</dbReference>
<gene>
    <name evidence="1" type="ORF">MAMC_01805</name>
</gene>
<reference evidence="1" key="1">
    <citation type="submission" date="2019-09" db="EMBL/GenBank/DDBJ databases">
        <authorList>
            <person name="Cremers G."/>
        </authorList>
    </citation>
    <scope>NUCLEOTIDE SEQUENCE [LARGE SCALE GENOMIC DNA]</scope>
    <source>
        <strain evidence="1">3B</strain>
    </source>
</reference>
<sequence length="200" mass="22957">MILLPLLGRLANSTGSSSGEADSEKAMGFEDTFDYSLESSRVILLPRTRVATFRTSLVHYTLMTEAMDRVGTTFVREGNLEAEQPQLILPKTMEKLLLEGFGEKARAYAQWLSRQPDSLSFLRYGFQLRKEELRFRKVDSPIDSVIHAITREVQERDDPFATVLVGIEDGWEVSLLRFFLEWVQKSLPRNVHDLRQEGFL</sequence>
<protein>
    <submittedName>
        <fullName evidence="1">Uncharacterized protein</fullName>
    </submittedName>
</protein>
<dbReference type="EMBL" id="CABFUZ020000193">
    <property type="protein sequence ID" value="VVM07730.1"/>
    <property type="molecule type" value="Genomic_DNA"/>
</dbReference>